<dbReference type="InterPro" id="IPR017835">
    <property type="entry name" value="Hopen-assoc_HpnI"/>
</dbReference>
<comment type="subcellular location">
    <subcellularLocation>
        <location evidence="1">Membrane</location>
        <topology evidence="1">Multi-pass membrane protein</topology>
    </subcellularLocation>
</comment>
<accession>A0ABU8IXT4</accession>
<evidence type="ECO:0000256" key="9">
    <source>
        <dbReference type="SAM" id="Phobius"/>
    </source>
</evidence>
<dbReference type="InterPro" id="IPR029044">
    <property type="entry name" value="Nucleotide-diphossugar_trans"/>
</dbReference>
<dbReference type="EMBL" id="JACFYJ010000046">
    <property type="protein sequence ID" value="MEI6000215.1"/>
    <property type="molecule type" value="Genomic_DNA"/>
</dbReference>
<gene>
    <name evidence="10" type="primary">hpnI</name>
    <name evidence="10" type="ORF">H3V53_24335</name>
</gene>
<name>A0ABU8IXT4_9BURK</name>
<dbReference type="PANTHER" id="PTHR12726:SF0">
    <property type="entry name" value="CERAMIDE GLUCOSYLTRANSFERASE"/>
    <property type="match status" value="1"/>
</dbReference>
<proteinExistence type="predicted"/>
<keyword evidence="5" id="KW-0808">Transferase</keyword>
<sequence length="403" mass="44210">MQDTLLHFYWLPTALAFGAAAYAVLAVMASLVSAARAAAAERPAAPTSVSVLKPLCGAEPRLFENLATFCEQTHPCFELICGVSRDDDPAIAIVHQLQAAYPRCRISLVVDPRIHGTNLKVSNLINLAEWAHHDVFVLADSDIAVEADYLMRVCAPLSDARVGIVTCLYRAKGIAGYWSRVGAQFINEWFVPSVRVAHLFGSTRFGFGATLALRRTTLERIGGFQRLRNTLADDFWLAGHVRELGLQTVLSPVVVETDVTENTLGALWDRETRWLRTIRSVNRAGFTFLFVTITLPWMLCGAWLAYALQGAHAMLSGGLAVATVAGIAARVILHSMMRGGRDGFWRDLALLPVRDVLLFAQWVAGSFGSTVVWRGVRVPVVETENAAVFRREPVEALEVTEGH</sequence>
<keyword evidence="8 9" id="KW-0472">Membrane</keyword>
<feature type="transmembrane region" description="Helical" evidence="9">
    <location>
        <begin position="312"/>
        <end position="333"/>
    </location>
</feature>
<evidence type="ECO:0000313" key="11">
    <source>
        <dbReference type="Proteomes" id="UP001386437"/>
    </source>
</evidence>
<dbReference type="PANTHER" id="PTHR12726">
    <property type="entry name" value="CERAMIDE GLUCOSYLTRANSFERASE"/>
    <property type="match status" value="1"/>
</dbReference>
<keyword evidence="6 9" id="KW-0812">Transmembrane</keyword>
<protein>
    <submittedName>
        <fullName evidence="10">Bacteriohopanetetrol glucosamine biosynthesis glycosyltransferase HpnI</fullName>
    </submittedName>
</protein>
<dbReference type="InterPro" id="IPR025993">
    <property type="entry name" value="Ceramide_glucosylTrfase"/>
</dbReference>
<organism evidence="10 11">
    <name type="scientific">Paraburkholderia bengalensis</name>
    <dbReference type="NCBI Taxonomy" id="2747562"/>
    <lineage>
        <taxon>Bacteria</taxon>
        <taxon>Pseudomonadati</taxon>
        <taxon>Pseudomonadota</taxon>
        <taxon>Betaproteobacteria</taxon>
        <taxon>Burkholderiales</taxon>
        <taxon>Burkholderiaceae</taxon>
        <taxon>Paraburkholderia</taxon>
    </lineage>
</organism>
<keyword evidence="7 9" id="KW-1133">Transmembrane helix</keyword>
<evidence type="ECO:0000256" key="3">
    <source>
        <dbReference type="ARBA" id="ARBA00004991"/>
    </source>
</evidence>
<comment type="caution">
    <text evidence="10">The sequence shown here is derived from an EMBL/GenBank/DDBJ whole genome shotgun (WGS) entry which is preliminary data.</text>
</comment>
<feature type="transmembrane region" description="Helical" evidence="9">
    <location>
        <begin position="6"/>
        <end position="32"/>
    </location>
</feature>
<keyword evidence="11" id="KW-1185">Reference proteome</keyword>
<evidence type="ECO:0000256" key="1">
    <source>
        <dbReference type="ARBA" id="ARBA00004141"/>
    </source>
</evidence>
<evidence type="ECO:0000256" key="5">
    <source>
        <dbReference type="ARBA" id="ARBA00022679"/>
    </source>
</evidence>
<comment type="pathway">
    <text evidence="2">Lipid metabolism; sphingolipid metabolism.</text>
</comment>
<reference evidence="10 11" key="1">
    <citation type="journal article" date="2022" name="Arch. Microbiol.">
        <title>Paraburkholderia bengalensis sp. nov. isolated from roots of Oryza sativa, IR64.</title>
        <authorList>
            <person name="Nag P."/>
            <person name="Mondal N."/>
            <person name="Sarkar J."/>
            <person name="Das S."/>
        </authorList>
    </citation>
    <scope>NUCLEOTIDE SEQUENCE [LARGE SCALE GENOMIC DNA]</scope>
    <source>
        <strain evidence="10 11">IR64_4_BI</strain>
    </source>
</reference>
<dbReference type="CDD" id="cd02520">
    <property type="entry name" value="Glucosylceramide_synthase"/>
    <property type="match status" value="1"/>
</dbReference>
<evidence type="ECO:0000256" key="8">
    <source>
        <dbReference type="ARBA" id="ARBA00023136"/>
    </source>
</evidence>
<dbReference type="NCBIfam" id="TIGR03472">
    <property type="entry name" value="HpnI"/>
    <property type="match status" value="1"/>
</dbReference>
<evidence type="ECO:0000256" key="2">
    <source>
        <dbReference type="ARBA" id="ARBA00004760"/>
    </source>
</evidence>
<dbReference type="Gene3D" id="3.90.550.10">
    <property type="entry name" value="Spore Coat Polysaccharide Biosynthesis Protein SpsA, Chain A"/>
    <property type="match status" value="1"/>
</dbReference>
<keyword evidence="4" id="KW-0328">Glycosyltransferase</keyword>
<comment type="pathway">
    <text evidence="3">Sphingolipid metabolism.</text>
</comment>
<dbReference type="Proteomes" id="UP001386437">
    <property type="component" value="Unassembled WGS sequence"/>
</dbReference>
<evidence type="ECO:0000256" key="4">
    <source>
        <dbReference type="ARBA" id="ARBA00022676"/>
    </source>
</evidence>
<dbReference type="Pfam" id="PF13506">
    <property type="entry name" value="Glyco_transf_21"/>
    <property type="match status" value="1"/>
</dbReference>
<evidence type="ECO:0000256" key="6">
    <source>
        <dbReference type="ARBA" id="ARBA00022692"/>
    </source>
</evidence>
<feature type="transmembrane region" description="Helical" evidence="9">
    <location>
        <begin position="286"/>
        <end position="306"/>
    </location>
</feature>
<dbReference type="RefSeq" id="WP_336600178.1">
    <property type="nucleotide sequence ID" value="NZ_JACFYJ010000046.1"/>
</dbReference>
<evidence type="ECO:0000256" key="7">
    <source>
        <dbReference type="ARBA" id="ARBA00022989"/>
    </source>
</evidence>
<evidence type="ECO:0000313" key="10">
    <source>
        <dbReference type="EMBL" id="MEI6000215.1"/>
    </source>
</evidence>
<dbReference type="SUPFAM" id="SSF53448">
    <property type="entry name" value="Nucleotide-diphospho-sugar transferases"/>
    <property type="match status" value="1"/>
</dbReference>